<feature type="compositionally biased region" description="Polar residues" evidence="1">
    <location>
        <begin position="122"/>
        <end position="138"/>
    </location>
</feature>
<reference evidence="2" key="1">
    <citation type="submission" date="2022-04" db="EMBL/GenBank/DDBJ databases">
        <title>Complete genome sequence of a cyanobacterium, Nostoc sp. SO-36, isolated in Antarctica.</title>
        <authorList>
            <person name="Kanesaki Y."/>
            <person name="Effendi D."/>
            <person name="Sakamoto T."/>
            <person name="Ohtani S."/>
            <person name="Awai K."/>
        </authorList>
    </citation>
    <scope>NUCLEOTIDE SEQUENCE</scope>
    <source>
        <strain evidence="2">SO-36</strain>
    </source>
</reference>
<name>A0ABN6Q9K0_NOSCO</name>
<dbReference type="EMBL" id="AP025732">
    <property type="protein sequence ID" value="BDI19064.1"/>
    <property type="molecule type" value="Genomic_DNA"/>
</dbReference>
<organism evidence="2 3">
    <name type="scientific">Nostoc cf. commune SO-36</name>
    <dbReference type="NCBI Taxonomy" id="449208"/>
    <lineage>
        <taxon>Bacteria</taxon>
        <taxon>Bacillati</taxon>
        <taxon>Cyanobacteriota</taxon>
        <taxon>Cyanophyceae</taxon>
        <taxon>Nostocales</taxon>
        <taxon>Nostocaceae</taxon>
        <taxon>Nostoc</taxon>
    </lineage>
</organism>
<evidence type="ECO:0000256" key="1">
    <source>
        <dbReference type="SAM" id="MobiDB-lite"/>
    </source>
</evidence>
<evidence type="ECO:0000313" key="3">
    <source>
        <dbReference type="Proteomes" id="UP001055453"/>
    </source>
</evidence>
<feature type="region of interest" description="Disordered" evidence="1">
    <location>
        <begin position="122"/>
        <end position="145"/>
    </location>
</feature>
<dbReference type="Proteomes" id="UP001055453">
    <property type="component" value="Chromosome"/>
</dbReference>
<accession>A0ABN6Q9K0</accession>
<sequence length="210" mass="24174">MIETALNYFFGVGSRKTFEPTITDEQLPSKLFSSRLRKVLSKSPQLENQDLKNDPWLTWNDLFGDTETVGDKPVTISQRKNPAFASSLSGGHFSPQNLSVKQPKLESDLVRSKQLNSNLASIQKTSRKITSAKQSPTKSESRKGEMLKQQFHQSSQVEAQPDWIETKATLTGYEKHPLEQLLEWLDYVMLWLEEKFVNIFRSLRRLWQGK</sequence>
<keyword evidence="3" id="KW-1185">Reference proteome</keyword>
<gene>
    <name evidence="2" type="ORF">ANSO36C_48660</name>
</gene>
<evidence type="ECO:0000313" key="2">
    <source>
        <dbReference type="EMBL" id="BDI19064.1"/>
    </source>
</evidence>
<protein>
    <submittedName>
        <fullName evidence="2">Uncharacterized protein</fullName>
    </submittedName>
</protein>
<proteinExistence type="predicted"/>